<evidence type="ECO:0008006" key="3">
    <source>
        <dbReference type="Google" id="ProtNLM"/>
    </source>
</evidence>
<reference evidence="1 2" key="1">
    <citation type="journal article" date="2024" name="IMA Fungus">
        <title>IMA Genome - F19 : A genome assembly and annotation guide to empower mycologists, including annotated draft genome sequences of Ceratocystis pirilliformis, Diaporthe australafricana, Fusarium ophioides, Paecilomyces lecythidis, and Sporothrix stenoceras.</title>
        <authorList>
            <person name="Aylward J."/>
            <person name="Wilson A.M."/>
            <person name="Visagie C.M."/>
            <person name="Spraker J."/>
            <person name="Barnes I."/>
            <person name="Buitendag C."/>
            <person name="Ceriani C."/>
            <person name="Del Mar Angel L."/>
            <person name="du Plessis D."/>
            <person name="Fuchs T."/>
            <person name="Gasser K."/>
            <person name="Kramer D."/>
            <person name="Li W."/>
            <person name="Munsamy K."/>
            <person name="Piso A."/>
            <person name="Price J.L."/>
            <person name="Sonnekus B."/>
            <person name="Thomas C."/>
            <person name="van der Nest A."/>
            <person name="van Dijk A."/>
            <person name="van Heerden A."/>
            <person name="van Vuuren N."/>
            <person name="Yilmaz N."/>
            <person name="Duong T.A."/>
            <person name="van der Merwe N.A."/>
            <person name="Wingfield M.J."/>
            <person name="Wingfield B.D."/>
        </authorList>
    </citation>
    <scope>NUCLEOTIDE SEQUENCE [LARGE SCALE GENOMIC DNA]</scope>
    <source>
        <strain evidence="1 2">CMW 18300</strain>
    </source>
</reference>
<protein>
    <recommendedName>
        <fullName evidence="3">Aminoglycoside phosphotransferase domain-containing protein</fullName>
    </recommendedName>
</protein>
<sequence length="315" mass="36448">MDINLSSSSSDESTWKVDIEELIAATREWGKLCKSRPFFRNIRGFPFNPKVLPPGVTGLWVKPQCAWPSLRGEADTHVYIHDQLSKTESPTRDGLYVAKVFEYVELDLDDWSYTFIVMEFVTGTPISSIMKPTLWSREMSDSEKEVKVRPFKDRVVHALCFLLSLEPLPDTAPGPVNGGHIQNFVFGRDDSWAESIFDSVEELQDWINEENEKKILGSEYPGAIDLMSEGLKLCYCDFNFDNFLLEDPNDPKSRLTIIDFEHTSWLPPSFLLWALWDKREVYMVEQLTSRDALEVDSLREHAEALHNIHLQRRRR</sequence>
<evidence type="ECO:0000313" key="1">
    <source>
        <dbReference type="EMBL" id="KAL1865050.1"/>
    </source>
</evidence>
<organism evidence="1 2">
    <name type="scientific">Diaporthe australafricana</name>
    <dbReference type="NCBI Taxonomy" id="127596"/>
    <lineage>
        <taxon>Eukaryota</taxon>
        <taxon>Fungi</taxon>
        <taxon>Dikarya</taxon>
        <taxon>Ascomycota</taxon>
        <taxon>Pezizomycotina</taxon>
        <taxon>Sordariomycetes</taxon>
        <taxon>Sordariomycetidae</taxon>
        <taxon>Diaporthales</taxon>
        <taxon>Diaporthaceae</taxon>
        <taxon>Diaporthe</taxon>
    </lineage>
</organism>
<dbReference type="Proteomes" id="UP001583177">
    <property type="component" value="Unassembled WGS sequence"/>
</dbReference>
<dbReference type="InterPro" id="IPR011009">
    <property type="entry name" value="Kinase-like_dom_sf"/>
</dbReference>
<dbReference type="SUPFAM" id="SSF56112">
    <property type="entry name" value="Protein kinase-like (PK-like)"/>
    <property type="match status" value="1"/>
</dbReference>
<proteinExistence type="predicted"/>
<comment type="caution">
    <text evidence="1">The sequence shown here is derived from an EMBL/GenBank/DDBJ whole genome shotgun (WGS) entry which is preliminary data.</text>
</comment>
<evidence type="ECO:0000313" key="2">
    <source>
        <dbReference type="Proteomes" id="UP001583177"/>
    </source>
</evidence>
<accession>A0ABR3WNN6</accession>
<gene>
    <name evidence="1" type="ORF">Daus18300_007397</name>
</gene>
<dbReference type="EMBL" id="JAWRVE010000064">
    <property type="protein sequence ID" value="KAL1865050.1"/>
    <property type="molecule type" value="Genomic_DNA"/>
</dbReference>
<name>A0ABR3WNN6_9PEZI</name>
<keyword evidence="2" id="KW-1185">Reference proteome</keyword>